<dbReference type="Proteomes" id="UP000467132">
    <property type="component" value="Unassembled WGS sequence"/>
</dbReference>
<dbReference type="OrthoDB" id="1707280at2"/>
<keyword evidence="3" id="KW-1185">Reference proteome</keyword>
<comment type="caution">
    <text evidence="2">The sequence shown here is derived from an EMBL/GenBank/DDBJ whole genome shotgun (WGS) entry which is preliminary data.</text>
</comment>
<accession>A0A845R3H1</accession>
<keyword evidence="1" id="KW-0175">Coiled coil</keyword>
<feature type="coiled-coil region" evidence="1">
    <location>
        <begin position="67"/>
        <end position="101"/>
    </location>
</feature>
<proteinExistence type="predicted"/>
<organism evidence="2 3">
    <name type="scientific">Senegalia massiliensis</name>
    <dbReference type="NCBI Taxonomy" id="1720316"/>
    <lineage>
        <taxon>Bacteria</taxon>
        <taxon>Bacillati</taxon>
        <taxon>Bacillota</taxon>
        <taxon>Clostridia</taxon>
        <taxon>Eubacteriales</taxon>
        <taxon>Clostridiaceae</taxon>
        <taxon>Senegalia</taxon>
    </lineage>
</organism>
<evidence type="ECO:0000313" key="3">
    <source>
        <dbReference type="Proteomes" id="UP000467132"/>
    </source>
</evidence>
<gene>
    <name evidence="2" type="ORF">D3Z33_15305</name>
</gene>
<protein>
    <submittedName>
        <fullName evidence="2">Uncharacterized protein</fullName>
    </submittedName>
</protein>
<evidence type="ECO:0000256" key="1">
    <source>
        <dbReference type="SAM" id="Coils"/>
    </source>
</evidence>
<sequence length="109" mass="12613">MQDLIIEIQKLRNTLTLAVNKLRERGTKKAEAEKKYRIALATEILKHRDNKVPVTIIADICRGDERIAELKFKRDVAETLYKTAEEKINATKLEIRIVENQLNAIRKGE</sequence>
<evidence type="ECO:0000313" key="2">
    <source>
        <dbReference type="EMBL" id="NBI08226.1"/>
    </source>
</evidence>
<name>A0A845R3H1_9CLOT</name>
<reference evidence="2 3" key="1">
    <citation type="submission" date="2018-08" db="EMBL/GenBank/DDBJ databases">
        <title>Murine metabolic-syndrome-specific gut microbial biobank.</title>
        <authorList>
            <person name="Liu C."/>
        </authorList>
    </citation>
    <scope>NUCLEOTIDE SEQUENCE [LARGE SCALE GENOMIC DNA]</scope>
    <source>
        <strain evidence="2 3">583</strain>
    </source>
</reference>
<dbReference type="AlphaFoldDB" id="A0A845R3H1"/>
<dbReference type="EMBL" id="QXXA01000025">
    <property type="protein sequence ID" value="NBI08226.1"/>
    <property type="molecule type" value="Genomic_DNA"/>
</dbReference>
<dbReference type="RefSeq" id="WP_160198688.1">
    <property type="nucleotide sequence ID" value="NZ_QXXA01000025.1"/>
</dbReference>